<evidence type="ECO:0000313" key="1">
    <source>
        <dbReference type="EMBL" id="APG09681.1"/>
    </source>
</evidence>
<proteinExistence type="predicted"/>
<evidence type="ECO:0000313" key="2">
    <source>
        <dbReference type="Proteomes" id="UP000181962"/>
    </source>
</evidence>
<name>A0A1L3F8Q8_BRAJP</name>
<dbReference type="AlphaFoldDB" id="A0A1L3F8Q8"/>
<dbReference type="EMBL" id="CP017637">
    <property type="protein sequence ID" value="APG09681.1"/>
    <property type="molecule type" value="Genomic_DNA"/>
</dbReference>
<accession>A0A1L3F8Q8</accession>
<organism evidence="1 2">
    <name type="scientific">Bradyrhizobium japonicum</name>
    <dbReference type="NCBI Taxonomy" id="375"/>
    <lineage>
        <taxon>Bacteria</taxon>
        <taxon>Pseudomonadati</taxon>
        <taxon>Pseudomonadota</taxon>
        <taxon>Alphaproteobacteria</taxon>
        <taxon>Hyphomicrobiales</taxon>
        <taxon>Nitrobacteraceae</taxon>
        <taxon>Bradyrhizobium</taxon>
    </lineage>
</organism>
<dbReference type="Proteomes" id="UP000181962">
    <property type="component" value="Chromosome"/>
</dbReference>
<dbReference type="RefSeq" id="WP_071910808.1">
    <property type="nucleotide sequence ID" value="NZ_CP017637.1"/>
</dbReference>
<sequence>MALATIKPTWIDTAIADVIAAHTDDDVEDAAQELTWGADEHVLLALAAGWLYAAMPAIQTK</sequence>
<gene>
    <name evidence="1" type="ORF">BKD09_15185</name>
</gene>
<protein>
    <submittedName>
        <fullName evidence="1">Uncharacterized protein</fullName>
    </submittedName>
</protein>
<reference evidence="1 2" key="1">
    <citation type="submission" date="2016-11" db="EMBL/GenBank/DDBJ databases">
        <title>Complete Genome Sequence of Bradyrhizobium sp. strain J5, an isolated from soybean nodule in Hokkaido.</title>
        <authorList>
            <person name="Kanehara K."/>
        </authorList>
    </citation>
    <scope>NUCLEOTIDE SEQUENCE [LARGE SCALE GENOMIC DNA]</scope>
    <source>
        <strain evidence="1 2">J5</strain>
    </source>
</reference>